<evidence type="ECO:0000256" key="7">
    <source>
        <dbReference type="SAM" id="SignalP"/>
    </source>
</evidence>
<feature type="region of interest" description="Disordered" evidence="6">
    <location>
        <begin position="46"/>
        <end position="66"/>
    </location>
</feature>
<comment type="subcellular location">
    <subcellularLocation>
        <location evidence="1">Nucleus</location>
    </subcellularLocation>
</comment>
<dbReference type="GO" id="GO:0003677">
    <property type="term" value="F:DNA binding"/>
    <property type="evidence" value="ECO:0007669"/>
    <property type="project" value="UniProtKB-KW"/>
</dbReference>
<feature type="signal peptide" evidence="7">
    <location>
        <begin position="1"/>
        <end position="27"/>
    </location>
</feature>
<evidence type="ECO:0000256" key="5">
    <source>
        <dbReference type="ARBA" id="ARBA00023242"/>
    </source>
</evidence>
<keyword evidence="5" id="KW-0539">Nucleus</keyword>
<evidence type="ECO:0000256" key="2">
    <source>
        <dbReference type="ARBA" id="ARBA00023015"/>
    </source>
</evidence>
<keyword evidence="2" id="KW-0805">Transcription regulation</keyword>
<gene>
    <name evidence="8" type="ORF">RJT34_22247</name>
</gene>
<dbReference type="PANTHER" id="PTHR34269:SF11">
    <property type="entry name" value="B3 DOMAIN PROTEIN"/>
    <property type="match status" value="1"/>
</dbReference>
<keyword evidence="4" id="KW-0804">Transcription</keyword>
<evidence type="ECO:0000256" key="3">
    <source>
        <dbReference type="ARBA" id="ARBA00023125"/>
    </source>
</evidence>
<protein>
    <recommendedName>
        <fullName evidence="10">Transcription factor</fullName>
    </recommendedName>
</protein>
<dbReference type="Gene3D" id="2.40.330.10">
    <property type="entry name" value="DNA-binding pseudobarrel domain"/>
    <property type="match status" value="1"/>
</dbReference>
<dbReference type="InterPro" id="IPR003340">
    <property type="entry name" value="B3_DNA-bd"/>
</dbReference>
<dbReference type="EMBL" id="JAYKXN010000005">
    <property type="protein sequence ID" value="KAK7286902.1"/>
    <property type="molecule type" value="Genomic_DNA"/>
</dbReference>
<name>A0AAN9IV41_CLITE</name>
<sequence>MGHRKTVCTHLTLGWCPCATPATLANASTNVVCTHLTLNNVCPCRSETHASSSSNKEPARKKRRISKEGLPSDDVWKIKKVLEKSDVRNMSRLMLARDLAEKYVLPVLGANYADNIKDKGVTVKIWDVDTNTMHSLLFKLWGSSNCYVFIGKWIQDFVKRRNLKNGDEIGLYWDANNSHFNFSVLQVS</sequence>
<proteinExistence type="predicted"/>
<organism evidence="8 9">
    <name type="scientific">Clitoria ternatea</name>
    <name type="common">Butterfly pea</name>
    <dbReference type="NCBI Taxonomy" id="43366"/>
    <lineage>
        <taxon>Eukaryota</taxon>
        <taxon>Viridiplantae</taxon>
        <taxon>Streptophyta</taxon>
        <taxon>Embryophyta</taxon>
        <taxon>Tracheophyta</taxon>
        <taxon>Spermatophyta</taxon>
        <taxon>Magnoliopsida</taxon>
        <taxon>eudicotyledons</taxon>
        <taxon>Gunneridae</taxon>
        <taxon>Pentapetalae</taxon>
        <taxon>rosids</taxon>
        <taxon>fabids</taxon>
        <taxon>Fabales</taxon>
        <taxon>Fabaceae</taxon>
        <taxon>Papilionoideae</taxon>
        <taxon>50 kb inversion clade</taxon>
        <taxon>NPAAA clade</taxon>
        <taxon>indigoferoid/millettioid clade</taxon>
        <taxon>Phaseoleae</taxon>
        <taxon>Clitoria</taxon>
    </lineage>
</organism>
<evidence type="ECO:0000313" key="9">
    <source>
        <dbReference type="Proteomes" id="UP001359559"/>
    </source>
</evidence>
<evidence type="ECO:0000313" key="8">
    <source>
        <dbReference type="EMBL" id="KAK7286902.1"/>
    </source>
</evidence>
<dbReference type="AlphaFoldDB" id="A0AAN9IV41"/>
<evidence type="ECO:0000256" key="6">
    <source>
        <dbReference type="SAM" id="MobiDB-lite"/>
    </source>
</evidence>
<evidence type="ECO:0000256" key="4">
    <source>
        <dbReference type="ARBA" id="ARBA00023163"/>
    </source>
</evidence>
<accession>A0AAN9IV41</accession>
<keyword evidence="9" id="KW-1185">Reference proteome</keyword>
<keyword evidence="3" id="KW-0238">DNA-binding</keyword>
<dbReference type="PANTHER" id="PTHR34269">
    <property type="entry name" value="TRANSCRIPTION FACTOR B3-DOMAIN FAMILY-RELATED"/>
    <property type="match status" value="1"/>
</dbReference>
<feature type="chain" id="PRO_5042999957" description="Transcription factor" evidence="7">
    <location>
        <begin position="28"/>
        <end position="188"/>
    </location>
</feature>
<dbReference type="InterPro" id="IPR051442">
    <property type="entry name" value="B3_domain"/>
</dbReference>
<evidence type="ECO:0000256" key="1">
    <source>
        <dbReference type="ARBA" id="ARBA00004123"/>
    </source>
</evidence>
<reference evidence="8 9" key="1">
    <citation type="submission" date="2024-01" db="EMBL/GenBank/DDBJ databases">
        <title>The genomes of 5 underutilized Papilionoideae crops provide insights into root nodulation and disease resistance.</title>
        <authorList>
            <person name="Yuan L."/>
        </authorList>
    </citation>
    <scope>NUCLEOTIDE SEQUENCE [LARGE SCALE GENOMIC DNA]</scope>
    <source>
        <strain evidence="8">LY-2023</strain>
        <tissue evidence="8">Leaf</tissue>
    </source>
</reference>
<dbReference type="GO" id="GO:0005634">
    <property type="term" value="C:nucleus"/>
    <property type="evidence" value="ECO:0007669"/>
    <property type="project" value="UniProtKB-SubCell"/>
</dbReference>
<dbReference type="CDD" id="cd10017">
    <property type="entry name" value="B3_DNA"/>
    <property type="match status" value="1"/>
</dbReference>
<dbReference type="InterPro" id="IPR015300">
    <property type="entry name" value="DNA-bd_pseudobarrel_sf"/>
</dbReference>
<keyword evidence="7" id="KW-0732">Signal</keyword>
<dbReference type="Proteomes" id="UP001359559">
    <property type="component" value="Unassembled WGS sequence"/>
</dbReference>
<comment type="caution">
    <text evidence="8">The sequence shown here is derived from an EMBL/GenBank/DDBJ whole genome shotgun (WGS) entry which is preliminary data.</text>
</comment>
<evidence type="ECO:0008006" key="10">
    <source>
        <dbReference type="Google" id="ProtNLM"/>
    </source>
</evidence>
<dbReference type="SUPFAM" id="SSF101936">
    <property type="entry name" value="DNA-binding pseudobarrel domain"/>
    <property type="match status" value="1"/>
</dbReference>